<name>A0ABW2BF41_9HYPH</name>
<dbReference type="RefSeq" id="WP_378967616.1">
    <property type="nucleotide sequence ID" value="NZ_JBHSWN010000001.1"/>
</dbReference>
<comment type="similarity">
    <text evidence="1 6">Belongs to the sigma-70 factor family. ECF subfamily.</text>
</comment>
<feature type="domain" description="RNA polymerase sigma-70 region 2" evidence="7">
    <location>
        <begin position="81"/>
        <end position="143"/>
    </location>
</feature>
<proteinExistence type="inferred from homology"/>
<comment type="caution">
    <text evidence="9">The sequence shown here is derived from an EMBL/GenBank/DDBJ whole genome shotgun (WGS) entry which is preliminary data.</text>
</comment>
<organism evidence="9 10">
    <name type="scientific">Methylobacterium komagatae</name>
    <dbReference type="NCBI Taxonomy" id="374425"/>
    <lineage>
        <taxon>Bacteria</taxon>
        <taxon>Pseudomonadati</taxon>
        <taxon>Pseudomonadota</taxon>
        <taxon>Alphaproteobacteria</taxon>
        <taxon>Hyphomicrobiales</taxon>
        <taxon>Methylobacteriaceae</taxon>
        <taxon>Methylobacterium</taxon>
    </lineage>
</organism>
<evidence type="ECO:0000256" key="4">
    <source>
        <dbReference type="ARBA" id="ARBA00023125"/>
    </source>
</evidence>
<keyword evidence="10" id="KW-1185">Reference proteome</keyword>
<dbReference type="PROSITE" id="PS01063">
    <property type="entry name" value="SIGMA70_ECF"/>
    <property type="match status" value="1"/>
</dbReference>
<dbReference type="InterPro" id="IPR013324">
    <property type="entry name" value="RNA_pol_sigma_r3/r4-like"/>
</dbReference>
<keyword evidence="2 6" id="KW-0805">Transcription regulation</keyword>
<dbReference type="Gene3D" id="1.10.1740.10">
    <property type="match status" value="1"/>
</dbReference>
<accession>A0ABW2BF41</accession>
<dbReference type="InterPro" id="IPR014284">
    <property type="entry name" value="RNA_pol_sigma-70_dom"/>
</dbReference>
<dbReference type="Proteomes" id="UP001596292">
    <property type="component" value="Unassembled WGS sequence"/>
</dbReference>
<dbReference type="Gene3D" id="1.10.10.10">
    <property type="entry name" value="Winged helix-like DNA-binding domain superfamily/Winged helix DNA-binding domain"/>
    <property type="match status" value="1"/>
</dbReference>
<gene>
    <name evidence="9" type="ORF">ACFQE0_04865</name>
</gene>
<evidence type="ECO:0000256" key="3">
    <source>
        <dbReference type="ARBA" id="ARBA00023082"/>
    </source>
</evidence>
<evidence type="ECO:0000256" key="1">
    <source>
        <dbReference type="ARBA" id="ARBA00010641"/>
    </source>
</evidence>
<dbReference type="Pfam" id="PF08281">
    <property type="entry name" value="Sigma70_r4_2"/>
    <property type="match status" value="1"/>
</dbReference>
<dbReference type="InterPro" id="IPR013249">
    <property type="entry name" value="RNA_pol_sigma70_r4_t2"/>
</dbReference>
<dbReference type="SUPFAM" id="SSF88659">
    <property type="entry name" value="Sigma3 and sigma4 domains of RNA polymerase sigma factors"/>
    <property type="match status" value="1"/>
</dbReference>
<dbReference type="EMBL" id="JBHSWN010000001">
    <property type="protein sequence ID" value="MFC6789018.1"/>
    <property type="molecule type" value="Genomic_DNA"/>
</dbReference>
<dbReference type="CDD" id="cd06171">
    <property type="entry name" value="Sigma70_r4"/>
    <property type="match status" value="1"/>
</dbReference>
<dbReference type="InterPro" id="IPR000838">
    <property type="entry name" value="RNA_pol_sigma70_ECF_CS"/>
</dbReference>
<dbReference type="PANTHER" id="PTHR43133">
    <property type="entry name" value="RNA POLYMERASE ECF-TYPE SIGMA FACTO"/>
    <property type="match status" value="1"/>
</dbReference>
<dbReference type="NCBIfam" id="TIGR02937">
    <property type="entry name" value="sigma70-ECF"/>
    <property type="match status" value="1"/>
</dbReference>
<evidence type="ECO:0000256" key="2">
    <source>
        <dbReference type="ARBA" id="ARBA00023015"/>
    </source>
</evidence>
<evidence type="ECO:0000256" key="5">
    <source>
        <dbReference type="ARBA" id="ARBA00023163"/>
    </source>
</evidence>
<keyword evidence="4 6" id="KW-0238">DNA-binding</keyword>
<evidence type="ECO:0000259" key="7">
    <source>
        <dbReference type="Pfam" id="PF04542"/>
    </source>
</evidence>
<evidence type="ECO:0000256" key="6">
    <source>
        <dbReference type="RuleBase" id="RU000716"/>
    </source>
</evidence>
<dbReference type="InterPro" id="IPR007627">
    <property type="entry name" value="RNA_pol_sigma70_r2"/>
</dbReference>
<feature type="domain" description="RNA polymerase sigma factor 70 region 4 type 2" evidence="8">
    <location>
        <begin position="170"/>
        <end position="220"/>
    </location>
</feature>
<dbReference type="Pfam" id="PF04542">
    <property type="entry name" value="Sigma70_r2"/>
    <property type="match status" value="1"/>
</dbReference>
<dbReference type="InterPro" id="IPR039425">
    <property type="entry name" value="RNA_pol_sigma-70-like"/>
</dbReference>
<reference evidence="10" key="1">
    <citation type="journal article" date="2019" name="Int. J. Syst. Evol. Microbiol.">
        <title>The Global Catalogue of Microorganisms (GCM) 10K type strain sequencing project: providing services to taxonomists for standard genome sequencing and annotation.</title>
        <authorList>
            <consortium name="The Broad Institute Genomics Platform"/>
            <consortium name="The Broad Institute Genome Sequencing Center for Infectious Disease"/>
            <person name="Wu L."/>
            <person name="Ma J."/>
        </authorList>
    </citation>
    <scope>NUCLEOTIDE SEQUENCE [LARGE SCALE GENOMIC DNA]</scope>
    <source>
        <strain evidence="10">CCUG 48316</strain>
    </source>
</reference>
<keyword evidence="5 6" id="KW-0804">Transcription</keyword>
<dbReference type="SUPFAM" id="SSF88946">
    <property type="entry name" value="Sigma2 domain of RNA polymerase sigma factors"/>
    <property type="match status" value="1"/>
</dbReference>
<evidence type="ECO:0000313" key="10">
    <source>
        <dbReference type="Proteomes" id="UP001596292"/>
    </source>
</evidence>
<dbReference type="PANTHER" id="PTHR43133:SF25">
    <property type="entry name" value="RNA POLYMERASE SIGMA FACTOR RFAY-RELATED"/>
    <property type="match status" value="1"/>
</dbReference>
<protein>
    <recommendedName>
        <fullName evidence="6">RNA polymerase sigma factor</fullName>
    </recommendedName>
</protein>
<dbReference type="InterPro" id="IPR036388">
    <property type="entry name" value="WH-like_DNA-bd_sf"/>
</dbReference>
<keyword evidence="3 6" id="KW-0731">Sigma factor</keyword>
<sequence length="234" mass="25336">MLLDSVLDEVHLKRRIAAKRAMLPLSVRQQLGLQLQAAYQALVPQDPPEHFLGLIANLDVALTAKADACSAAFRDGLMAAVPALQTYAQSLVGNASRADDLVQEALLKAWANQDRFVPGTKLKAWLFTILRNQFYSECRRARREVEDVDGTIAGQLATPAPQEHGSDLQVVLSRMAQLPAAQREALLLVGAQGMTYEAAAEVLGCQTGTVKSRVSRARAYLCQHLAPPAMPASP</sequence>
<dbReference type="InterPro" id="IPR013325">
    <property type="entry name" value="RNA_pol_sigma_r2"/>
</dbReference>
<evidence type="ECO:0000259" key="8">
    <source>
        <dbReference type="Pfam" id="PF08281"/>
    </source>
</evidence>
<evidence type="ECO:0000313" key="9">
    <source>
        <dbReference type="EMBL" id="MFC6789018.1"/>
    </source>
</evidence>